<evidence type="ECO:0000313" key="9">
    <source>
        <dbReference type="EMBL" id="TLD96102.1"/>
    </source>
</evidence>
<dbReference type="GO" id="GO:0006633">
    <property type="term" value="P:fatty acid biosynthetic process"/>
    <property type="evidence" value="ECO:0007669"/>
    <property type="project" value="UniProtKB-KW"/>
</dbReference>
<evidence type="ECO:0000313" key="10">
    <source>
        <dbReference type="Proteomes" id="UP000029733"/>
    </source>
</evidence>
<dbReference type="NCBIfam" id="TIGR00516">
    <property type="entry name" value="acpS"/>
    <property type="match status" value="1"/>
</dbReference>
<keyword evidence="1" id="KW-0444">Lipid biosynthesis</keyword>
<dbReference type="Proteomes" id="UP000029733">
    <property type="component" value="Unassembled WGS sequence"/>
</dbReference>
<evidence type="ECO:0000256" key="5">
    <source>
        <dbReference type="ARBA" id="ARBA00022842"/>
    </source>
</evidence>
<reference evidence="9 10" key="1">
    <citation type="journal article" date="2014" name="Genome Announc.">
        <title>Draft genome sequences of eight enterohepatic helicobacter species isolated from both laboratory and wild rodents.</title>
        <authorList>
            <person name="Sheh A."/>
            <person name="Shen Z."/>
            <person name="Fox J.G."/>
        </authorList>
    </citation>
    <scope>NUCLEOTIDE SEQUENCE [LARGE SCALE GENOMIC DNA]</scope>
    <source>
        <strain evidence="9 10">MIT 09-6949</strain>
    </source>
</reference>
<keyword evidence="4" id="KW-0276">Fatty acid metabolism</keyword>
<dbReference type="InterPro" id="IPR037143">
    <property type="entry name" value="4-PPantetheinyl_Trfase_dom_sf"/>
</dbReference>
<dbReference type="GO" id="GO:0000287">
    <property type="term" value="F:magnesium ion binding"/>
    <property type="evidence" value="ECO:0007669"/>
    <property type="project" value="InterPro"/>
</dbReference>
<keyword evidence="2 9" id="KW-0808">Transferase</keyword>
<dbReference type="STRING" id="1677920.LS71_09445"/>
<evidence type="ECO:0000259" key="8">
    <source>
        <dbReference type="Pfam" id="PF01648"/>
    </source>
</evidence>
<evidence type="ECO:0000256" key="4">
    <source>
        <dbReference type="ARBA" id="ARBA00022832"/>
    </source>
</evidence>
<dbReference type="EMBL" id="JRPR02000006">
    <property type="protein sequence ID" value="TLD96102.1"/>
    <property type="molecule type" value="Genomic_DNA"/>
</dbReference>
<dbReference type="OrthoDB" id="517356at2"/>
<accession>A0A4V6I2G5</accession>
<proteinExistence type="predicted"/>
<dbReference type="InterPro" id="IPR002582">
    <property type="entry name" value="ACPS"/>
</dbReference>
<organism evidence="9 10">
    <name type="scientific">Helicobacter jaachi</name>
    <dbReference type="NCBI Taxonomy" id="1677920"/>
    <lineage>
        <taxon>Bacteria</taxon>
        <taxon>Pseudomonadati</taxon>
        <taxon>Campylobacterota</taxon>
        <taxon>Epsilonproteobacteria</taxon>
        <taxon>Campylobacterales</taxon>
        <taxon>Helicobacteraceae</taxon>
        <taxon>Helicobacter</taxon>
    </lineage>
</organism>
<keyword evidence="3" id="KW-0479">Metal-binding</keyword>
<dbReference type="AlphaFoldDB" id="A0A4V6I2G5"/>
<dbReference type="InterPro" id="IPR004568">
    <property type="entry name" value="Ppantetheine-prot_Trfase_dom"/>
</dbReference>
<comment type="caution">
    <text evidence="9">The sequence shown here is derived from an EMBL/GenBank/DDBJ whole genome shotgun (WGS) entry which is preliminary data.</text>
</comment>
<keyword evidence="5" id="KW-0460">Magnesium</keyword>
<gene>
    <name evidence="9" type="ORF">LS71_007625</name>
</gene>
<name>A0A4V6I2G5_9HELI</name>
<evidence type="ECO:0000256" key="2">
    <source>
        <dbReference type="ARBA" id="ARBA00022679"/>
    </source>
</evidence>
<evidence type="ECO:0000256" key="1">
    <source>
        <dbReference type="ARBA" id="ARBA00022516"/>
    </source>
</evidence>
<evidence type="ECO:0000256" key="3">
    <source>
        <dbReference type="ARBA" id="ARBA00022723"/>
    </source>
</evidence>
<evidence type="ECO:0000256" key="6">
    <source>
        <dbReference type="ARBA" id="ARBA00023098"/>
    </source>
</evidence>
<keyword evidence="10" id="KW-1185">Reference proteome</keyword>
<sequence>MIGIDIIAIARMQAFINKFGELALARFLNTDEIALCKRDANATNVSSANMACQSFDSCYNIPRVAGFWAAKEACAKALGVGISKELAFLDIYISKNAKNAPQIHIADSKMQAFHINRLALSISHDGGFAIAAVIAL</sequence>
<feature type="domain" description="4'-phosphopantetheinyl transferase" evidence="8">
    <location>
        <begin position="2"/>
        <end position="116"/>
    </location>
</feature>
<keyword evidence="6" id="KW-0443">Lipid metabolism</keyword>
<dbReference type="EC" id="2.7.8.7" evidence="9"/>
<dbReference type="RefSeq" id="WP_034357206.1">
    <property type="nucleotide sequence ID" value="NZ_JRPR02000006.1"/>
</dbReference>
<dbReference type="SUPFAM" id="SSF56214">
    <property type="entry name" value="4'-phosphopantetheinyl transferase"/>
    <property type="match status" value="1"/>
</dbReference>
<dbReference type="Gene3D" id="3.90.470.20">
    <property type="entry name" value="4'-phosphopantetheinyl transferase domain"/>
    <property type="match status" value="1"/>
</dbReference>
<keyword evidence="7" id="KW-0275">Fatty acid biosynthesis</keyword>
<dbReference type="NCBIfam" id="TIGR00556">
    <property type="entry name" value="pantethn_trn"/>
    <property type="match status" value="1"/>
</dbReference>
<dbReference type="Pfam" id="PF01648">
    <property type="entry name" value="ACPS"/>
    <property type="match status" value="1"/>
</dbReference>
<protein>
    <submittedName>
        <fullName evidence="9">Holo-ACP synthase</fullName>
        <ecNumber evidence="9">2.7.8.7</ecNumber>
    </submittedName>
</protein>
<dbReference type="GO" id="GO:0008897">
    <property type="term" value="F:holo-[acyl-carrier-protein] synthase activity"/>
    <property type="evidence" value="ECO:0007669"/>
    <property type="project" value="UniProtKB-EC"/>
</dbReference>
<evidence type="ECO:0000256" key="7">
    <source>
        <dbReference type="ARBA" id="ARBA00023160"/>
    </source>
</evidence>
<dbReference type="InterPro" id="IPR008278">
    <property type="entry name" value="4-PPantetheinyl_Trfase_dom"/>
</dbReference>